<evidence type="ECO:0000313" key="2">
    <source>
        <dbReference type="Proteomes" id="UP001152795"/>
    </source>
</evidence>
<sequence length="128" mass="14037">MQNLNQVFTLLLLALAVFLAPFWIPIAIAVIATTLVVLGGIFTIFSMPTCVVLAFVLGIFGILLLFGTGVPAISQILQRILYSLGVESSESLRWLPFTKSNLRQSESKDQVTSSTADLQIKDSWDNFT</sequence>
<dbReference type="Proteomes" id="UP001152795">
    <property type="component" value="Unassembled WGS sequence"/>
</dbReference>
<accession>A0A6S7H7R3</accession>
<evidence type="ECO:0000313" key="1">
    <source>
        <dbReference type="EMBL" id="CAB3992360.1"/>
    </source>
</evidence>
<gene>
    <name evidence="1" type="ORF">PACLA_8A063592</name>
</gene>
<comment type="caution">
    <text evidence="1">The sequence shown here is derived from an EMBL/GenBank/DDBJ whole genome shotgun (WGS) entry which is preliminary data.</text>
</comment>
<dbReference type="EMBL" id="CACRXK020002033">
    <property type="protein sequence ID" value="CAB3992360.1"/>
    <property type="molecule type" value="Genomic_DNA"/>
</dbReference>
<proteinExistence type="predicted"/>
<organism evidence="1 2">
    <name type="scientific">Paramuricea clavata</name>
    <name type="common">Red gorgonian</name>
    <name type="synonym">Violescent sea-whip</name>
    <dbReference type="NCBI Taxonomy" id="317549"/>
    <lineage>
        <taxon>Eukaryota</taxon>
        <taxon>Metazoa</taxon>
        <taxon>Cnidaria</taxon>
        <taxon>Anthozoa</taxon>
        <taxon>Octocorallia</taxon>
        <taxon>Malacalcyonacea</taxon>
        <taxon>Plexauridae</taxon>
        <taxon>Paramuricea</taxon>
    </lineage>
</organism>
<keyword evidence="2" id="KW-1185">Reference proteome</keyword>
<reference evidence="1" key="1">
    <citation type="submission" date="2020-04" db="EMBL/GenBank/DDBJ databases">
        <authorList>
            <person name="Alioto T."/>
            <person name="Alioto T."/>
            <person name="Gomez Garrido J."/>
        </authorList>
    </citation>
    <scope>NUCLEOTIDE SEQUENCE</scope>
    <source>
        <strain evidence="1">A484AB</strain>
    </source>
</reference>
<name>A0A6S7H7R3_PARCT</name>
<dbReference type="AlphaFoldDB" id="A0A6S7H7R3"/>
<protein>
    <submittedName>
        <fullName evidence="1">Uncharacterized protein</fullName>
    </submittedName>
</protein>